<evidence type="ECO:0000313" key="6">
    <source>
        <dbReference type="EMBL" id="GAA0459147.1"/>
    </source>
</evidence>
<evidence type="ECO:0000313" key="9">
    <source>
        <dbReference type="Proteomes" id="UP001500962"/>
    </source>
</evidence>
<dbReference type="EMBL" id="BAAADN010000022">
    <property type="protein sequence ID" value="GAA0459147.1"/>
    <property type="molecule type" value="Genomic_DNA"/>
</dbReference>
<evidence type="ECO:0000256" key="4">
    <source>
        <dbReference type="SAM" id="MobiDB-lite"/>
    </source>
</evidence>
<keyword evidence="2" id="KW-0378">Hydrolase</keyword>
<dbReference type="GeneID" id="71760829"/>
<dbReference type="InterPro" id="IPR000805">
    <property type="entry name" value="Glyco_hydro_26"/>
</dbReference>
<proteinExistence type="inferred from homology"/>
<dbReference type="KEGG" id="hdo:MUK72_03235"/>
<evidence type="ECO:0000256" key="3">
    <source>
        <dbReference type="ARBA" id="ARBA00023295"/>
    </source>
</evidence>
<name>A0AAV3SE53_HALDO</name>
<dbReference type="PANTHER" id="PTHR40079:SF4">
    <property type="entry name" value="GH26 DOMAIN-CONTAINING PROTEIN-RELATED"/>
    <property type="match status" value="1"/>
</dbReference>
<dbReference type="PROSITE" id="PS51257">
    <property type="entry name" value="PROKAR_LIPOPROTEIN"/>
    <property type="match status" value="1"/>
</dbReference>
<evidence type="ECO:0000256" key="1">
    <source>
        <dbReference type="ARBA" id="ARBA00007754"/>
    </source>
</evidence>
<dbReference type="GO" id="GO:0006080">
    <property type="term" value="P:substituted mannan metabolic process"/>
    <property type="evidence" value="ECO:0007669"/>
    <property type="project" value="InterPro"/>
</dbReference>
<dbReference type="InterPro" id="IPR017853">
    <property type="entry name" value="GH"/>
</dbReference>
<dbReference type="AlphaFoldDB" id="A0AAV3SE53"/>
<dbReference type="GO" id="GO:0016985">
    <property type="term" value="F:mannan endo-1,4-beta-mannosidase activity"/>
    <property type="evidence" value="ECO:0007669"/>
    <property type="project" value="InterPro"/>
</dbReference>
<sequence length="422" mass="46418">MDRRTFLRTAGLVGIAGASGCSLPFDSSPLPNGSDGNGSDETPELTPTPEPPDTRSGAALTGVYAGGDGLVANLDSYSSWLGQKPAVALVFVDAFGPTSAKQGFVEGALTNVWKAGHVPLISWQPFEPQKNQTSETIEREIANGEYDDQIDEWASLLDSWAHPRGDNTRGRRFYFRPAHEMNGNWFPWSAVDATRVEATASPESGNEEGEDPTAGIPDDYVGMWRQLHKRFAETGLDESNIQWIWSPNADEIGGIRAERYYPGDEYVDWVGLDGFNFGGSQQYSTGQSNWRSPAELFDPMLNRMRELTDKPVALTEFASSSIPSSGNGHQPQKKAQWIDDAYSYVSENDIKMTCWFNVDKTGQDETDWAVFGGSRGTDQASVGGEQYSSYQNYKQTLSADKYLAALPDYPPLLTDDEFAGKF</sequence>
<dbReference type="Pfam" id="PF02156">
    <property type="entry name" value="Glyco_hydro_26"/>
    <property type="match status" value="1"/>
</dbReference>
<dbReference type="InterPro" id="IPR022790">
    <property type="entry name" value="GH26_dom"/>
</dbReference>
<dbReference type="PROSITE" id="PS51764">
    <property type="entry name" value="GH26"/>
    <property type="match status" value="1"/>
</dbReference>
<dbReference type="Proteomes" id="UP000830542">
    <property type="component" value="Chromosome"/>
</dbReference>
<dbReference type="PANTHER" id="PTHR40079">
    <property type="entry name" value="MANNAN ENDO-1,4-BETA-MANNOSIDASE E-RELATED"/>
    <property type="match status" value="1"/>
</dbReference>
<organism evidence="6 9">
    <name type="scientific">Halococcus dombrowskii</name>
    <dbReference type="NCBI Taxonomy" id="179637"/>
    <lineage>
        <taxon>Archaea</taxon>
        <taxon>Methanobacteriati</taxon>
        <taxon>Methanobacteriota</taxon>
        <taxon>Stenosarchaea group</taxon>
        <taxon>Halobacteria</taxon>
        <taxon>Halobacteriales</taxon>
        <taxon>Halococcaceae</taxon>
        <taxon>Halococcus</taxon>
    </lineage>
</organism>
<comment type="similarity">
    <text evidence="1">Belongs to the glycosyl hydrolase 26 family.</text>
</comment>
<accession>A0AAV3SE53</accession>
<feature type="region of interest" description="Disordered" evidence="4">
    <location>
        <begin position="20"/>
        <end position="55"/>
    </location>
</feature>
<gene>
    <name evidence="6" type="ORF">GCM10008985_14330</name>
    <name evidence="7" type="ORF">MUK72_03235</name>
</gene>
<evidence type="ECO:0000256" key="2">
    <source>
        <dbReference type="ARBA" id="ARBA00022801"/>
    </source>
</evidence>
<evidence type="ECO:0000313" key="8">
    <source>
        <dbReference type="Proteomes" id="UP000830542"/>
    </source>
</evidence>
<feature type="domain" description="GH26" evidence="5">
    <location>
        <begin position="40"/>
        <end position="400"/>
    </location>
</feature>
<feature type="region of interest" description="Disordered" evidence="4">
    <location>
        <begin position="197"/>
        <end position="216"/>
    </location>
</feature>
<dbReference type="EMBL" id="CP095005">
    <property type="protein sequence ID" value="UOO95729.1"/>
    <property type="molecule type" value="Genomic_DNA"/>
</dbReference>
<evidence type="ECO:0000259" key="5">
    <source>
        <dbReference type="PROSITE" id="PS51764"/>
    </source>
</evidence>
<protein>
    <submittedName>
        <fullName evidence="7">Endoglucanase</fullName>
    </submittedName>
</protein>
<reference evidence="6" key="1">
    <citation type="journal article" date="2014" name="Int. J. Syst. Evol. Microbiol.">
        <title>Complete genome sequence of Corynebacterium casei LMG S-19264T (=DSM 44701T), isolated from a smear-ripened cheese.</title>
        <authorList>
            <consortium name="US DOE Joint Genome Institute (JGI-PGF)"/>
            <person name="Walter F."/>
            <person name="Albersmeier A."/>
            <person name="Kalinowski J."/>
            <person name="Ruckert C."/>
        </authorList>
    </citation>
    <scope>NUCLEOTIDE SEQUENCE</scope>
    <source>
        <strain evidence="6">JCM 12289</strain>
    </source>
</reference>
<evidence type="ECO:0000313" key="7">
    <source>
        <dbReference type="EMBL" id="UOO95729.1"/>
    </source>
</evidence>
<keyword evidence="8" id="KW-1185">Reference proteome</keyword>
<dbReference type="Proteomes" id="UP001500962">
    <property type="component" value="Unassembled WGS sequence"/>
</dbReference>
<reference evidence="7" key="2">
    <citation type="submission" date="2022-04" db="EMBL/GenBank/DDBJ databases">
        <title>Sequencing and genomic assembly of Halococcus dombrowskii.</title>
        <authorList>
            <person name="Lim S.W."/>
            <person name="MacLea K.S."/>
        </authorList>
    </citation>
    <scope>NUCLEOTIDE SEQUENCE</scope>
    <source>
        <strain evidence="7">H4</strain>
    </source>
</reference>
<dbReference type="Gene3D" id="3.20.20.80">
    <property type="entry name" value="Glycosidases"/>
    <property type="match status" value="1"/>
</dbReference>
<dbReference type="SUPFAM" id="SSF51445">
    <property type="entry name" value="(Trans)glycosidases"/>
    <property type="match status" value="1"/>
</dbReference>
<keyword evidence="3" id="KW-0326">Glycosidase</keyword>
<reference evidence="6" key="3">
    <citation type="submission" date="2023-12" db="EMBL/GenBank/DDBJ databases">
        <authorList>
            <person name="Sun Q."/>
            <person name="Inoue M."/>
        </authorList>
    </citation>
    <scope>NUCLEOTIDE SEQUENCE</scope>
    <source>
        <strain evidence="6">JCM 12289</strain>
    </source>
</reference>
<dbReference type="RefSeq" id="WP_244703898.1">
    <property type="nucleotide sequence ID" value="NZ_BAAADN010000022.1"/>
</dbReference>